<dbReference type="AlphaFoldDB" id="A0A7R9KWZ7"/>
<feature type="domain" description="SGNH hydrolase-type esterase" evidence="2">
    <location>
        <begin position="43"/>
        <end position="209"/>
    </location>
</feature>
<dbReference type="PANTHER" id="PTHR11852:SF0">
    <property type="entry name" value="PLATELET-ACTIVATING FACTOR ACETYLHYDROLASE IB SUBUNIT BETA HOMOLOG"/>
    <property type="match status" value="1"/>
</dbReference>
<evidence type="ECO:0000313" key="3">
    <source>
        <dbReference type="EMBL" id="CAD7629883.1"/>
    </source>
</evidence>
<feature type="non-terminal residue" evidence="3">
    <location>
        <position position="1"/>
    </location>
</feature>
<gene>
    <name evidence="3" type="ORF">OSB1V03_LOCUS10298</name>
</gene>
<evidence type="ECO:0000313" key="4">
    <source>
        <dbReference type="Proteomes" id="UP000759131"/>
    </source>
</evidence>
<feature type="domain" description="SGNH hydrolase-type esterase" evidence="2">
    <location>
        <begin position="474"/>
        <end position="622"/>
    </location>
</feature>
<dbReference type="Gene3D" id="3.40.50.1110">
    <property type="entry name" value="SGNH hydrolase"/>
    <property type="match status" value="4"/>
</dbReference>
<name>A0A7R9KWZ7_9ACAR</name>
<sequence>MWSGITYTHPWEPRRGYHDWWLQRHHQLLQYTTDHQKQIHSVFIGASIVQYYQSEGKELWDRYYAFKGAANYGIKGDSTSKVLWRIQNHELDGLRPKVVVVSCGPGYNSMDRKPSPSGPDVLEGLKEIVCELRAKFTAAKVIIIGHTPYTNPSISERSKQINVEMKKKADDENVFFIDLTPYMTDSSGHQIPALFLSDHLHLSLEGYRLCSADVHPWEPQPGSGGWLQRHQQLSQYTHDHQKQIHAIFIGASITDYYQSDGRDLWNSYYVPKGAANYGIGGDSTSNVLWRIQNKELDGLNPKVVVVSCGPGYNTMNRNPSPSGPDVLRGLEEIVKELRAKFPAAKVIIIGHTPYIIQSISERSKQINVELKKTADDKNVFFIDLTPNLTDSSGHQKPELFKGDHLHLTLAGYRIVYKLCSADVHPWEPQPGSGRWLQRHKQLSQYTRDHQKQIHGFFIGASGVARFETDGRQLWDSYYEPKGVANYGIGGDTTSNVLWRIQNQELDGLTPKVIVMTSGPEFNTMHHNESVSAPDVLRGQQEIVSELRAKFMAAKHIIIGHTPYTNPSISERSKQINVEMKKLADNNTVFFIDLTPNLTDSSGHQLPELFLSDHLHLSLEGYRHFSTVVTFLGIELCSADVHPWEPSPTGWTQRHKDLVKYTRDHQQQIHGFFIGASIVNNYQTDGKELWDSYYTAKGVANYGLGGDSTSNVLWRIQDKEVDGLTPKVIVITSGPGFNSMNRNPSPSAPDVLRGQQEIVSELRAKFTAAKVIIIGHTPYTNPSISERSKQINVELKKLADNNTVFFIDLTPNLTDSSGHQIPELFKSDHLHLTLAGYRVWHKVMQPLFE</sequence>
<dbReference type="Pfam" id="PF13472">
    <property type="entry name" value="Lipase_GDSL_2"/>
    <property type="match status" value="4"/>
</dbReference>
<dbReference type="SUPFAM" id="SSF52266">
    <property type="entry name" value="SGNH hydrolase"/>
    <property type="match status" value="4"/>
</dbReference>
<dbReference type="EMBL" id="OC862010">
    <property type="protein sequence ID" value="CAD7629883.1"/>
    <property type="molecule type" value="Genomic_DNA"/>
</dbReference>
<proteinExistence type="inferred from homology"/>
<keyword evidence="4" id="KW-1185">Reference proteome</keyword>
<dbReference type="EMBL" id="CAJPIZ010007435">
    <property type="protein sequence ID" value="CAG2110313.1"/>
    <property type="molecule type" value="Genomic_DNA"/>
</dbReference>
<feature type="domain" description="SGNH hydrolase-type esterase" evidence="2">
    <location>
        <begin position="248"/>
        <end position="414"/>
    </location>
</feature>
<dbReference type="InterPro" id="IPR036514">
    <property type="entry name" value="SGNH_hydro_sf"/>
</dbReference>
<reference evidence="3" key="1">
    <citation type="submission" date="2020-11" db="EMBL/GenBank/DDBJ databases">
        <authorList>
            <person name="Tran Van P."/>
        </authorList>
    </citation>
    <scope>NUCLEOTIDE SEQUENCE</scope>
</reference>
<comment type="similarity">
    <text evidence="1">Belongs to the 'GDSL' lipolytic enzyme family. Platelet-activating factor acetylhydrolase IB beta/gamma subunits subfamily.</text>
</comment>
<dbReference type="OrthoDB" id="505607at2759"/>
<dbReference type="PANTHER" id="PTHR11852">
    <property type="entry name" value="PLATELET-ACTIVATING FACTOR ACETYLHYDROLASE"/>
    <property type="match status" value="1"/>
</dbReference>
<dbReference type="Proteomes" id="UP000759131">
    <property type="component" value="Unassembled WGS sequence"/>
</dbReference>
<dbReference type="InterPro" id="IPR013830">
    <property type="entry name" value="SGNH_hydro"/>
</dbReference>
<evidence type="ECO:0000256" key="1">
    <source>
        <dbReference type="ARBA" id="ARBA00038184"/>
    </source>
</evidence>
<accession>A0A7R9KWZ7</accession>
<evidence type="ECO:0000259" key="2">
    <source>
        <dbReference type="Pfam" id="PF13472"/>
    </source>
</evidence>
<protein>
    <recommendedName>
        <fullName evidence="2">SGNH hydrolase-type esterase domain-containing protein</fullName>
    </recommendedName>
</protein>
<feature type="domain" description="SGNH hydrolase-type esterase" evidence="2">
    <location>
        <begin position="672"/>
        <end position="838"/>
    </location>
</feature>
<organism evidence="3">
    <name type="scientific">Medioppia subpectinata</name>
    <dbReference type="NCBI Taxonomy" id="1979941"/>
    <lineage>
        <taxon>Eukaryota</taxon>
        <taxon>Metazoa</taxon>
        <taxon>Ecdysozoa</taxon>
        <taxon>Arthropoda</taxon>
        <taxon>Chelicerata</taxon>
        <taxon>Arachnida</taxon>
        <taxon>Acari</taxon>
        <taxon>Acariformes</taxon>
        <taxon>Sarcoptiformes</taxon>
        <taxon>Oribatida</taxon>
        <taxon>Brachypylina</taxon>
        <taxon>Oppioidea</taxon>
        <taxon>Oppiidae</taxon>
        <taxon>Medioppia</taxon>
    </lineage>
</organism>